<gene>
    <name evidence="1" type="ORF">HMPREF9333_01346</name>
</gene>
<dbReference type="PATRIC" id="fig|679200.3.peg.1429"/>
<dbReference type="RefSeq" id="WP_005540923.1">
    <property type="nucleotide sequence ID" value="NZ_JH378832.1"/>
</dbReference>
<keyword evidence="2" id="KW-1185">Reference proteome</keyword>
<organism evidence="1 2">
    <name type="scientific">Johnsonella ignava ATCC 51276</name>
    <dbReference type="NCBI Taxonomy" id="679200"/>
    <lineage>
        <taxon>Bacteria</taxon>
        <taxon>Bacillati</taxon>
        <taxon>Bacillota</taxon>
        <taxon>Clostridia</taxon>
        <taxon>Lachnospirales</taxon>
        <taxon>Lachnospiraceae</taxon>
        <taxon>Johnsonella</taxon>
    </lineage>
</organism>
<proteinExistence type="predicted"/>
<evidence type="ECO:0000313" key="1">
    <source>
        <dbReference type="EMBL" id="EHI55631.1"/>
    </source>
</evidence>
<dbReference type="HOGENOM" id="CLU_2193420_0_0_9"/>
<dbReference type="EMBL" id="ACZL01000021">
    <property type="protein sequence ID" value="EHI55631.1"/>
    <property type="molecule type" value="Genomic_DNA"/>
</dbReference>
<dbReference type="Proteomes" id="UP000003011">
    <property type="component" value="Unassembled WGS sequence"/>
</dbReference>
<name>G5GIF6_9FIRM</name>
<evidence type="ECO:0000313" key="2">
    <source>
        <dbReference type="Proteomes" id="UP000003011"/>
    </source>
</evidence>
<protein>
    <submittedName>
        <fullName evidence="1">Uncharacterized protein</fullName>
    </submittedName>
</protein>
<accession>G5GIF6</accession>
<dbReference type="STRING" id="679200.HMPREF9333_01346"/>
<sequence length="108" mass="12370">MRGVYINIYGDKNGSVNKGLACTEKTDPKNMGTYNFSGMYYKDGLISKSGFKHWKLDIDPYNKYGNASKDDLPISGEKHGQNENRYNKDFDAQQAREIFEEGWQGIKE</sequence>
<dbReference type="AlphaFoldDB" id="G5GIF6"/>
<comment type="caution">
    <text evidence="1">The sequence shown here is derived from an EMBL/GenBank/DDBJ whole genome shotgun (WGS) entry which is preliminary data.</text>
</comment>
<reference evidence="1 2" key="1">
    <citation type="submission" date="2011-08" db="EMBL/GenBank/DDBJ databases">
        <title>The Genome Sequence of Johnsonella ignava ATCC 51276.</title>
        <authorList>
            <consortium name="The Broad Institute Genome Sequencing Platform"/>
            <person name="Earl A."/>
            <person name="Ward D."/>
            <person name="Feldgarden M."/>
            <person name="Gevers D."/>
            <person name="Izard J."/>
            <person name="Blanton J.M."/>
            <person name="Baranova O.V."/>
            <person name="Dewhirst F.E."/>
            <person name="Young S.K."/>
            <person name="Zeng Q."/>
            <person name="Gargeya S."/>
            <person name="Fitzgerald M."/>
            <person name="Haas B."/>
            <person name="Abouelleil A."/>
            <person name="Alvarado L."/>
            <person name="Arachchi H.M."/>
            <person name="Berlin A."/>
            <person name="Brown A."/>
            <person name="Chapman S.B."/>
            <person name="Chen Z."/>
            <person name="Dunbar C."/>
            <person name="Freedman E."/>
            <person name="Gearin G."/>
            <person name="Gellesch M."/>
            <person name="Goldberg J."/>
            <person name="Griggs A."/>
            <person name="Gujja S."/>
            <person name="Heiman D."/>
            <person name="Howarth C."/>
            <person name="Larson L."/>
            <person name="Lui A."/>
            <person name="MacDonald P.J.P."/>
            <person name="Montmayeur A."/>
            <person name="Murphy C."/>
            <person name="Neiman D."/>
            <person name="Pearson M."/>
            <person name="Priest M."/>
            <person name="Roberts A."/>
            <person name="Saif S."/>
            <person name="Shea T."/>
            <person name="Shenoy N."/>
            <person name="Sisk P."/>
            <person name="Stolte C."/>
            <person name="Sykes S."/>
            <person name="Wortman J."/>
            <person name="Nusbaum C."/>
            <person name="Birren B."/>
        </authorList>
    </citation>
    <scope>NUCLEOTIDE SEQUENCE [LARGE SCALE GENOMIC DNA]</scope>
    <source>
        <strain evidence="1 2">ATCC 51276</strain>
    </source>
</reference>